<dbReference type="Proteomes" id="UP001165498">
    <property type="component" value="Unassembled WGS sequence"/>
</dbReference>
<comment type="caution">
    <text evidence="2">The sequence shown here is derived from an EMBL/GenBank/DDBJ whole genome shotgun (WGS) entry which is preliminary data.</text>
</comment>
<accession>A0ABT1QQY4</accession>
<dbReference type="RefSeq" id="WP_255913607.1">
    <property type="nucleotide sequence ID" value="NZ_JANFQO010000006.1"/>
</dbReference>
<protein>
    <submittedName>
        <fullName evidence="2">Uncharacterized protein</fullName>
    </submittedName>
</protein>
<name>A0ABT1QQY4_9GAMM</name>
<evidence type="ECO:0000313" key="2">
    <source>
        <dbReference type="EMBL" id="MCQ4164713.1"/>
    </source>
</evidence>
<proteinExistence type="predicted"/>
<keyword evidence="3" id="KW-1185">Reference proteome</keyword>
<feature type="region of interest" description="Disordered" evidence="1">
    <location>
        <begin position="98"/>
        <end position="119"/>
    </location>
</feature>
<sequence>MSFDIALGKCVGIDTKDAFVSIDYSVLQKLKPGSVATFPMQARLQVPLDLCSSTRRPASGRELFVDFDKIKVGGGAYLDCDGSGDFLPADIRLLAENLEPGPRPAPVQKQRAHNWPIKQ</sequence>
<organism evidence="2 3">
    <name type="scientific">Tahibacter harae</name>
    <dbReference type="NCBI Taxonomy" id="2963937"/>
    <lineage>
        <taxon>Bacteria</taxon>
        <taxon>Pseudomonadati</taxon>
        <taxon>Pseudomonadota</taxon>
        <taxon>Gammaproteobacteria</taxon>
        <taxon>Lysobacterales</taxon>
        <taxon>Rhodanobacteraceae</taxon>
        <taxon>Tahibacter</taxon>
    </lineage>
</organism>
<gene>
    <name evidence="2" type="ORF">NM961_08320</name>
</gene>
<dbReference type="EMBL" id="JANFQO010000006">
    <property type="protein sequence ID" value="MCQ4164713.1"/>
    <property type="molecule type" value="Genomic_DNA"/>
</dbReference>
<evidence type="ECO:0000313" key="3">
    <source>
        <dbReference type="Proteomes" id="UP001165498"/>
    </source>
</evidence>
<reference evidence="2" key="1">
    <citation type="submission" date="2022-07" db="EMBL/GenBank/DDBJ databases">
        <title>Tahibacter sp., a new gammaproteobacterium isolated from the silt sample collected at pig farm.</title>
        <authorList>
            <person name="Chen H."/>
        </authorList>
    </citation>
    <scope>NUCLEOTIDE SEQUENCE</scope>
    <source>
        <strain evidence="2">P2K</strain>
    </source>
</reference>
<evidence type="ECO:0000256" key="1">
    <source>
        <dbReference type="SAM" id="MobiDB-lite"/>
    </source>
</evidence>